<gene>
    <name evidence="12" type="primary">LOC106172574</name>
</gene>
<dbReference type="EC" id="3.6.4.13" evidence="1"/>
<dbReference type="PROSITE" id="PS51192">
    <property type="entry name" value="HELICASE_ATP_BIND_1"/>
    <property type="match status" value="1"/>
</dbReference>
<dbReference type="PROSITE" id="PS51194">
    <property type="entry name" value="HELICASE_CTER"/>
    <property type="match status" value="1"/>
</dbReference>
<evidence type="ECO:0000256" key="2">
    <source>
        <dbReference type="ARBA" id="ARBA00022741"/>
    </source>
</evidence>
<evidence type="ECO:0000313" key="11">
    <source>
        <dbReference type="Proteomes" id="UP000085678"/>
    </source>
</evidence>
<feature type="compositionally biased region" description="Polar residues" evidence="7">
    <location>
        <begin position="552"/>
        <end position="571"/>
    </location>
</feature>
<dbReference type="AlphaFoldDB" id="A0A1S3JEH0"/>
<feature type="domain" description="DEAD-box RNA helicase Q" evidence="10">
    <location>
        <begin position="26"/>
        <end position="54"/>
    </location>
</feature>
<dbReference type="GO" id="GO:0003724">
    <property type="term" value="F:RNA helicase activity"/>
    <property type="evidence" value="ECO:0007669"/>
    <property type="project" value="UniProtKB-EC"/>
</dbReference>
<evidence type="ECO:0000259" key="10">
    <source>
        <dbReference type="PROSITE" id="PS51195"/>
    </source>
</evidence>
<dbReference type="CDD" id="cd17943">
    <property type="entry name" value="DEADc_DDX20"/>
    <property type="match status" value="1"/>
</dbReference>
<dbReference type="InterPro" id="IPR011545">
    <property type="entry name" value="DEAD/DEAH_box_helicase_dom"/>
</dbReference>
<feature type="domain" description="Helicase ATP-binding" evidence="8">
    <location>
        <begin position="57"/>
        <end position="227"/>
    </location>
</feature>
<organism evidence="11 12">
    <name type="scientific">Lingula anatina</name>
    <name type="common">Brachiopod</name>
    <name type="synonym">Lingula unguis</name>
    <dbReference type="NCBI Taxonomy" id="7574"/>
    <lineage>
        <taxon>Eukaryota</taxon>
        <taxon>Metazoa</taxon>
        <taxon>Spiralia</taxon>
        <taxon>Lophotrochozoa</taxon>
        <taxon>Brachiopoda</taxon>
        <taxon>Linguliformea</taxon>
        <taxon>Lingulata</taxon>
        <taxon>Lingulida</taxon>
        <taxon>Linguloidea</taxon>
        <taxon>Lingulidae</taxon>
        <taxon>Lingula</taxon>
    </lineage>
</organism>
<dbReference type="Pfam" id="PF00271">
    <property type="entry name" value="Helicase_C"/>
    <property type="match status" value="1"/>
</dbReference>
<dbReference type="InterPro" id="IPR014001">
    <property type="entry name" value="Helicase_ATP-bd"/>
</dbReference>
<dbReference type="RefSeq" id="XP_013408807.1">
    <property type="nucleotide sequence ID" value="XM_013553353.1"/>
</dbReference>
<dbReference type="SUPFAM" id="SSF52540">
    <property type="entry name" value="P-loop containing nucleoside triphosphate hydrolases"/>
    <property type="match status" value="1"/>
</dbReference>
<feature type="domain" description="Helicase C-terminal" evidence="9">
    <location>
        <begin position="262"/>
        <end position="411"/>
    </location>
</feature>
<keyword evidence="11" id="KW-1185">Reference proteome</keyword>
<dbReference type="InParanoid" id="A0A1S3JEH0"/>
<protein>
    <recommendedName>
        <fullName evidence="1">RNA helicase</fullName>
        <ecNumber evidence="1">3.6.4.13</ecNumber>
    </recommendedName>
</protein>
<evidence type="ECO:0000259" key="8">
    <source>
        <dbReference type="PROSITE" id="PS51192"/>
    </source>
</evidence>
<evidence type="ECO:0000259" key="9">
    <source>
        <dbReference type="PROSITE" id="PS51194"/>
    </source>
</evidence>
<dbReference type="InterPro" id="IPR001650">
    <property type="entry name" value="Helicase_C-like"/>
</dbReference>
<feature type="compositionally biased region" description="Basic and acidic residues" evidence="7">
    <location>
        <begin position="692"/>
        <end position="711"/>
    </location>
</feature>
<evidence type="ECO:0000313" key="12">
    <source>
        <dbReference type="RefSeq" id="XP_013408807.1"/>
    </source>
</evidence>
<dbReference type="Gene3D" id="3.40.50.300">
    <property type="entry name" value="P-loop containing nucleotide triphosphate hydrolases"/>
    <property type="match status" value="2"/>
</dbReference>
<dbReference type="Pfam" id="PF00270">
    <property type="entry name" value="DEAD"/>
    <property type="match status" value="1"/>
</dbReference>
<feature type="region of interest" description="Disordered" evidence="7">
    <location>
        <begin position="807"/>
        <end position="845"/>
    </location>
</feature>
<keyword evidence="5" id="KW-0067">ATP-binding</keyword>
<dbReference type="STRING" id="7574.A0A1S3JEH0"/>
<dbReference type="OrthoDB" id="434041at2759"/>
<dbReference type="InterPro" id="IPR000629">
    <property type="entry name" value="RNA-helicase_DEAD-box_CS"/>
</dbReference>
<dbReference type="GO" id="GO:0003676">
    <property type="term" value="F:nucleic acid binding"/>
    <property type="evidence" value="ECO:0007669"/>
    <property type="project" value="InterPro"/>
</dbReference>
<dbReference type="PANTHER" id="PTHR47958">
    <property type="entry name" value="ATP-DEPENDENT RNA HELICASE DBP3"/>
    <property type="match status" value="1"/>
</dbReference>
<evidence type="ECO:0000256" key="5">
    <source>
        <dbReference type="ARBA" id="ARBA00022840"/>
    </source>
</evidence>
<evidence type="ECO:0000256" key="6">
    <source>
        <dbReference type="PROSITE-ProRule" id="PRU00552"/>
    </source>
</evidence>
<dbReference type="GO" id="GO:0005524">
    <property type="term" value="F:ATP binding"/>
    <property type="evidence" value="ECO:0007669"/>
    <property type="project" value="UniProtKB-KW"/>
</dbReference>
<feature type="short sequence motif" description="Q motif" evidence="6">
    <location>
        <begin position="26"/>
        <end position="54"/>
    </location>
</feature>
<sequence>MAEQSRIAHNLGGKSRTADVNITENIDFAGLYLSDSVLSGLKDSGFVRPSPIQLKAIPIGRCGLDLIVQAKSGTGKTCVFSVIALESLALESNSTQVLVLAPTREIALQIQDVLTSIGSAMKGLLCHTFIGGIPLNEDRQKLRKCHIAVGSPGRVKQLIEQKILKTDSIRMFILDEADKLLEDSFQEQINWIYSMLPENKQMLALSATYPEYLAQHLTKYMRNPTFMRLNANDPALLGIKQYFQTVLYHPLPQKVFEEKIKWLVKLFSSVDFHQCLLFSNLQTRAQTLCDILNSKGWPSTCISGSQDQQSRMEAMDKLKKFHCRVLISTDLTSRGIDAERVNLVINLDLPRDHETYLHRIGRAGRYGSYGVAVTFVCEGGEEQQMRAIEAKCGTRIEVLPDPLPTDLAKNIDYLQMGDLVSSEQIITRPEEAGGEPTAGHQVAKYVRTKMGYMNTQKDNCSDMGDEATGTCLTPENECGLKQTNFSEEVSCLSANFLNGTKDGGRYKKNKKQNKTGQIKHSGNEDYCSSKEGSVPDFDLEDKCPLPPHDAPSQMSTMASNSVPTCDTGTSKSHSEKDQIVASILSKLQLKKTTNSVRLAYNNVLKSHQAFKQQDGRDVLHQDLKESEEATEVAKAVDDKEETPDEIETQQWSSLANEIGFLLQKIHLDQHHMLCRYDSKDVTNRSSSSSLQKHPDQVSGEKEYKSGKHLPEEIPNYAGKITRPKTSSEKADKAEKTDSHQSTSANICGKAQGNTTQLAVNIKENYDTPQIKLGGVLNGNMRSDELSTLDVENNYGLKWALDSRNSIAAQDGGDDGERASSSEFESTRSNSIYSYSSDESNSEDEIEDTCFDGDDVIQQQSTNLCQYSCYGGYSAENQWYPGSEQYYADAYTEEYFREDSGSHYDNIHRGNYDTENKADQYYEGGYTVYDSDHYGQYSTADYYYRQSRDYKTKSHNNHHKNDPKDDIEWSAWQQYDKTRAEAAAAAGLAPPSAIYWLPCMVPVPCFTYTNTDMQAWMKSYQDYVEQYCGLYANCGNNAQFSKK</sequence>
<dbReference type="SMART" id="SM00487">
    <property type="entry name" value="DEXDc"/>
    <property type="match status" value="1"/>
</dbReference>
<dbReference type="InterPro" id="IPR014014">
    <property type="entry name" value="RNA_helicase_DEAD_Q_motif"/>
</dbReference>
<dbReference type="Proteomes" id="UP000085678">
    <property type="component" value="Unplaced"/>
</dbReference>
<keyword evidence="4" id="KW-0347">Helicase</keyword>
<dbReference type="InterPro" id="IPR027417">
    <property type="entry name" value="P-loop_NTPase"/>
</dbReference>
<keyword evidence="3" id="KW-0378">Hydrolase</keyword>
<feature type="compositionally biased region" description="Low complexity" evidence="7">
    <location>
        <begin position="820"/>
        <end position="838"/>
    </location>
</feature>
<evidence type="ECO:0000256" key="3">
    <source>
        <dbReference type="ARBA" id="ARBA00022801"/>
    </source>
</evidence>
<evidence type="ECO:0000256" key="7">
    <source>
        <dbReference type="SAM" id="MobiDB-lite"/>
    </source>
</evidence>
<accession>A0A1S3JEH0</accession>
<feature type="region of interest" description="Disordered" evidence="7">
    <location>
        <begin position="502"/>
        <end position="573"/>
    </location>
</feature>
<feature type="region of interest" description="Disordered" evidence="7">
    <location>
        <begin position="681"/>
        <end position="748"/>
    </location>
</feature>
<evidence type="ECO:0000256" key="4">
    <source>
        <dbReference type="ARBA" id="ARBA00022806"/>
    </source>
</evidence>
<dbReference type="SMART" id="SM00490">
    <property type="entry name" value="HELICc"/>
    <property type="match status" value="1"/>
</dbReference>
<feature type="compositionally biased region" description="Basic and acidic residues" evidence="7">
    <location>
        <begin position="725"/>
        <end position="738"/>
    </location>
</feature>
<dbReference type="CDD" id="cd18787">
    <property type="entry name" value="SF2_C_DEAD"/>
    <property type="match status" value="1"/>
</dbReference>
<proteinExistence type="predicted"/>
<dbReference type="GO" id="GO:0016787">
    <property type="term" value="F:hydrolase activity"/>
    <property type="evidence" value="ECO:0007669"/>
    <property type="project" value="UniProtKB-KW"/>
</dbReference>
<dbReference type="PROSITE" id="PS00039">
    <property type="entry name" value="DEAD_ATP_HELICASE"/>
    <property type="match status" value="1"/>
</dbReference>
<feature type="compositionally biased region" description="Polar residues" evidence="7">
    <location>
        <begin position="739"/>
        <end position="748"/>
    </location>
</feature>
<dbReference type="GeneID" id="106172574"/>
<keyword evidence="2" id="KW-0547">Nucleotide-binding</keyword>
<dbReference type="PROSITE" id="PS51195">
    <property type="entry name" value="Q_MOTIF"/>
    <property type="match status" value="1"/>
</dbReference>
<name>A0A1S3JEH0_LINAN</name>
<reference evidence="12" key="1">
    <citation type="submission" date="2025-08" db="UniProtKB">
        <authorList>
            <consortium name="RefSeq"/>
        </authorList>
    </citation>
    <scope>IDENTIFICATION</scope>
    <source>
        <tissue evidence="12">Gonads</tissue>
    </source>
</reference>
<evidence type="ECO:0000256" key="1">
    <source>
        <dbReference type="ARBA" id="ARBA00012552"/>
    </source>
</evidence>
<dbReference type="KEGG" id="lak:106172574"/>